<evidence type="ECO:0000313" key="2">
    <source>
        <dbReference type="EMBL" id="ABW30976.1"/>
    </source>
</evidence>
<dbReference type="AlphaFoldDB" id="B0C3N9"/>
<dbReference type="InterPro" id="IPR029058">
    <property type="entry name" value="AB_hydrolase_fold"/>
</dbReference>
<dbReference type="SUPFAM" id="SSF53474">
    <property type="entry name" value="alpha/beta-Hydrolases"/>
    <property type="match status" value="1"/>
</dbReference>
<evidence type="ECO:0000313" key="3">
    <source>
        <dbReference type="Proteomes" id="UP000000268"/>
    </source>
</evidence>
<dbReference type="OrthoDB" id="452945at2"/>
<dbReference type="HOGENOM" id="CLU_065036_1_0_3"/>
<protein>
    <recommendedName>
        <fullName evidence="1">GPI inositol-deacylase PGAP1-like alpha/beta domain-containing protein</fullName>
    </recommendedName>
</protein>
<name>B0C3N9_ACAM1</name>
<accession>B0C3N9</accession>
<keyword evidence="3" id="KW-1185">Reference proteome</keyword>
<dbReference type="InterPro" id="IPR012908">
    <property type="entry name" value="PGAP1-ab_dom-like"/>
</dbReference>
<dbReference type="RefSeq" id="WP_012166175.1">
    <property type="nucleotide sequence ID" value="NC_009925.1"/>
</dbReference>
<dbReference type="PANTHER" id="PTHR47909:SF2">
    <property type="entry name" value="GPI INOSITOL-DEACYLASE"/>
    <property type="match status" value="1"/>
</dbReference>
<evidence type="ECO:0000259" key="1">
    <source>
        <dbReference type="Pfam" id="PF07819"/>
    </source>
</evidence>
<dbReference type="eggNOG" id="COG1075">
    <property type="taxonomic scope" value="Bacteria"/>
</dbReference>
<dbReference type="STRING" id="329726.AM1_6044"/>
<dbReference type="GO" id="GO:0016788">
    <property type="term" value="F:hydrolase activity, acting on ester bonds"/>
    <property type="evidence" value="ECO:0007669"/>
    <property type="project" value="InterPro"/>
</dbReference>
<dbReference type="EMBL" id="CP000828">
    <property type="protein sequence ID" value="ABW30976.1"/>
    <property type="molecule type" value="Genomic_DNA"/>
</dbReference>
<dbReference type="PANTHER" id="PTHR47909">
    <property type="entry name" value="ALPHA/BETA-HYDROLASES SUPERFAMILY PROTEIN"/>
    <property type="match status" value="1"/>
</dbReference>
<dbReference type="Pfam" id="PF07819">
    <property type="entry name" value="PGAP1"/>
    <property type="match status" value="1"/>
</dbReference>
<reference evidence="2 3" key="1">
    <citation type="journal article" date="2008" name="Proc. Natl. Acad. Sci. U.S.A.">
        <title>Niche adaptation and genome expansion in the chlorophyll d-producing cyanobacterium Acaryochloris marina.</title>
        <authorList>
            <person name="Swingley W.D."/>
            <person name="Chen M."/>
            <person name="Cheung P.C."/>
            <person name="Conrad A.L."/>
            <person name="Dejesa L.C."/>
            <person name="Hao J."/>
            <person name="Honchak B.M."/>
            <person name="Karbach L.E."/>
            <person name="Kurdoglu A."/>
            <person name="Lahiri S."/>
            <person name="Mastrian S.D."/>
            <person name="Miyashita H."/>
            <person name="Page L."/>
            <person name="Ramakrishna P."/>
            <person name="Satoh S."/>
            <person name="Sattley W.M."/>
            <person name="Shimada Y."/>
            <person name="Taylor H.L."/>
            <person name="Tomo T."/>
            <person name="Tsuchiya T."/>
            <person name="Wang Z.T."/>
            <person name="Raymond J."/>
            <person name="Mimuro M."/>
            <person name="Blankenship R.E."/>
            <person name="Touchman J.W."/>
        </authorList>
    </citation>
    <scope>NUCLEOTIDE SEQUENCE [LARGE SCALE GENOMIC DNA]</scope>
    <source>
        <strain evidence="3">MBIC 11017</strain>
    </source>
</reference>
<dbReference type="Gene3D" id="3.40.50.1820">
    <property type="entry name" value="alpha/beta hydrolase"/>
    <property type="match status" value="1"/>
</dbReference>
<organism evidence="2 3">
    <name type="scientific">Acaryochloris marina (strain MBIC 11017)</name>
    <dbReference type="NCBI Taxonomy" id="329726"/>
    <lineage>
        <taxon>Bacteria</taxon>
        <taxon>Bacillati</taxon>
        <taxon>Cyanobacteriota</taxon>
        <taxon>Cyanophyceae</taxon>
        <taxon>Acaryochloridales</taxon>
        <taxon>Acaryochloridaceae</taxon>
        <taxon>Acaryochloris</taxon>
    </lineage>
</organism>
<dbReference type="KEGG" id="amr:AM1_6044"/>
<sequence length="234" mass="26178">MLPTVILPGYLAPAKDYLDLQQQLNALGTKTTIVPLQRKDWFVTLGGRPITPILEQLDHTVQQVLERTQAPQVNIVGHSAGGWISRIYMGAEPYCDQVWQAQPKIHTLVSLGTPHTSKEAWTQRNLNFVNNNYPGAFHPEVKYVCVAGKALYGQRSWRLGQWFTYSSYKVTCGEGECWGDGVTPVMSAHLSGALNLTIDQVWHSPHPTQAVPKNTDYLWYGSPAAIKQWSTYLA</sequence>
<gene>
    <name evidence="2" type="ordered locus">AM1_6044</name>
</gene>
<proteinExistence type="predicted"/>
<dbReference type="Proteomes" id="UP000000268">
    <property type="component" value="Chromosome"/>
</dbReference>
<feature type="domain" description="GPI inositol-deacylase PGAP1-like alpha/beta" evidence="1">
    <location>
        <begin position="60"/>
        <end position="128"/>
    </location>
</feature>